<evidence type="ECO:0000256" key="1">
    <source>
        <dbReference type="SAM" id="MobiDB-lite"/>
    </source>
</evidence>
<feature type="compositionally biased region" description="Low complexity" evidence="1">
    <location>
        <begin position="401"/>
        <end position="420"/>
    </location>
</feature>
<feature type="compositionally biased region" description="Low complexity" evidence="1">
    <location>
        <begin position="128"/>
        <end position="137"/>
    </location>
</feature>
<sequence length="652" mass="68583">MQRADAVFHRVPLFLGGVNKWLFDREKIEHEMAEWLMGQADYGDVVVELDRARRVATAYVCGFGDEPFDAAKRALGKCRATDRRGKYMFCDVKPHDDYGWAVARRADEAADRLALEALAREAADRENAAPANAADRAPPAKRGRSPEPGGAGAPRRRRQRPRPLAGCAYGRPLVHRCKGGGGSVRQGADRTLRVWAYDLPAPAGQSGAPKRYVAATVDELERALRRVAPGDRHCYEVIGRAAVLALLRPRVLPRRRAQRGRRRRRARRARRRRGRRGARGGGGARGPAGGARVEAVVLASGAAAKFSRHVVLRVFRGDGAPAPLAGSRAAGVLAARVSAALGPAGVARPRAASPRPSRDAGVYTRALLPPRGLQQARRGGRLGPRGVRPRRARAPGPVPAAPGLRVRSPPGAPRGPAVPRLDARRARGAGGAGAAGDGARARGAGAARAGGPRRRRGLGAGLARRDGDAASTPRLPRPPLHHRVDAGAGRPPPPLDAVFDAALASLRGAAGGEPRASRWAYKAAAHPSERLLHVTLGGAVVCASKGRHHKSQKAIVTADPVSGACWQRCWDAADCSTVAANAAGGAVALANKRRLPDVPRADFKALLDYERDFHAGVVARRDAPAPPAPTCGHGNGPDCAACAALQARGAGT</sequence>
<accession>A0ABR1FVI9</accession>
<feature type="compositionally biased region" description="Basic residues" evidence="1">
    <location>
        <begin position="255"/>
        <end position="278"/>
    </location>
</feature>
<gene>
    <name evidence="2" type="ORF">SO694_00028259</name>
</gene>
<keyword evidence="3" id="KW-1185">Reference proteome</keyword>
<dbReference type="Proteomes" id="UP001363151">
    <property type="component" value="Unassembled WGS sequence"/>
</dbReference>
<evidence type="ECO:0000313" key="2">
    <source>
        <dbReference type="EMBL" id="KAK7239618.1"/>
    </source>
</evidence>
<feature type="compositionally biased region" description="Low complexity" evidence="1">
    <location>
        <begin position="437"/>
        <end position="450"/>
    </location>
</feature>
<dbReference type="EMBL" id="JBBJCI010000223">
    <property type="protein sequence ID" value="KAK7239618.1"/>
    <property type="molecule type" value="Genomic_DNA"/>
</dbReference>
<feature type="region of interest" description="Disordered" evidence="1">
    <location>
        <begin position="370"/>
        <end position="495"/>
    </location>
</feature>
<proteinExistence type="predicted"/>
<feature type="region of interest" description="Disordered" evidence="1">
    <location>
        <begin position="255"/>
        <end position="289"/>
    </location>
</feature>
<reference evidence="2 3" key="1">
    <citation type="submission" date="2024-03" db="EMBL/GenBank/DDBJ databases">
        <title>Aureococcus anophagefferens CCMP1851 and Kratosvirus quantuckense: Draft genome of a second virus-susceptible host strain in the model system.</title>
        <authorList>
            <person name="Chase E."/>
            <person name="Truchon A.R."/>
            <person name="Schepens W."/>
            <person name="Wilhelm S.W."/>
        </authorList>
    </citation>
    <scope>NUCLEOTIDE SEQUENCE [LARGE SCALE GENOMIC DNA]</scope>
    <source>
        <strain evidence="2 3">CCMP1851</strain>
    </source>
</reference>
<comment type="caution">
    <text evidence="2">The sequence shown here is derived from an EMBL/GenBank/DDBJ whole genome shotgun (WGS) entry which is preliminary data.</text>
</comment>
<organism evidence="2 3">
    <name type="scientific">Aureococcus anophagefferens</name>
    <name type="common">Harmful bloom alga</name>
    <dbReference type="NCBI Taxonomy" id="44056"/>
    <lineage>
        <taxon>Eukaryota</taxon>
        <taxon>Sar</taxon>
        <taxon>Stramenopiles</taxon>
        <taxon>Ochrophyta</taxon>
        <taxon>Pelagophyceae</taxon>
        <taxon>Pelagomonadales</taxon>
        <taxon>Pelagomonadaceae</taxon>
        <taxon>Aureococcus</taxon>
    </lineage>
</organism>
<feature type="region of interest" description="Disordered" evidence="1">
    <location>
        <begin position="124"/>
        <end position="167"/>
    </location>
</feature>
<evidence type="ECO:0000313" key="3">
    <source>
        <dbReference type="Proteomes" id="UP001363151"/>
    </source>
</evidence>
<protein>
    <submittedName>
        <fullName evidence="2">Uncharacterized protein</fullName>
    </submittedName>
</protein>
<name>A0ABR1FVI9_AURAN</name>
<feature type="compositionally biased region" description="Gly residues" evidence="1">
    <location>
        <begin position="279"/>
        <end position="289"/>
    </location>
</feature>